<dbReference type="Gene3D" id="1.10.238.20">
    <property type="entry name" value="Pheromone/general odorant binding protein domain"/>
    <property type="match status" value="1"/>
</dbReference>
<dbReference type="InterPro" id="IPR036728">
    <property type="entry name" value="PBP_GOBP_sf"/>
</dbReference>
<dbReference type="EMBL" id="OU896723">
    <property type="protein sequence ID" value="CAH1155125.1"/>
    <property type="molecule type" value="Genomic_DNA"/>
</dbReference>
<feature type="chain" id="PRO_5040176753" evidence="1">
    <location>
        <begin position="17"/>
        <end position="126"/>
    </location>
</feature>
<dbReference type="SUPFAM" id="SSF47565">
    <property type="entry name" value="Insect pheromone/odorant-binding proteins"/>
    <property type="match status" value="1"/>
</dbReference>
<dbReference type="Pfam" id="PF01395">
    <property type="entry name" value="PBP_GOBP"/>
    <property type="match status" value="1"/>
</dbReference>
<dbReference type="Proteomes" id="UP001153737">
    <property type="component" value="Chromosome 17"/>
</dbReference>
<dbReference type="InterPro" id="IPR006170">
    <property type="entry name" value="PBP/GOBP"/>
</dbReference>
<evidence type="ECO:0000256" key="1">
    <source>
        <dbReference type="SAM" id="SignalP"/>
    </source>
</evidence>
<dbReference type="GO" id="GO:0005549">
    <property type="term" value="F:odorant binding"/>
    <property type="evidence" value="ECO:0007669"/>
    <property type="project" value="InterPro"/>
</dbReference>
<dbReference type="CDD" id="cd23992">
    <property type="entry name" value="PBP_GOBP"/>
    <property type="match status" value="1"/>
</dbReference>
<dbReference type="OrthoDB" id="6133115at2759"/>
<accession>A0A9P0DLV7</accession>
<evidence type="ECO:0000313" key="2">
    <source>
        <dbReference type="EMBL" id="CAH1155125.1"/>
    </source>
</evidence>
<dbReference type="AlphaFoldDB" id="A0A9P0DLV7"/>
<proteinExistence type="predicted"/>
<keyword evidence="3" id="KW-1185">Reference proteome</keyword>
<reference evidence="2" key="2">
    <citation type="submission" date="2022-10" db="EMBL/GenBank/DDBJ databases">
        <authorList>
            <consortium name="ENA_rothamsted_submissions"/>
            <consortium name="culmorum"/>
            <person name="King R."/>
        </authorList>
    </citation>
    <scope>NUCLEOTIDE SEQUENCE</scope>
</reference>
<gene>
    <name evidence="2" type="ORF">PHAECO_LOCUS5522</name>
</gene>
<feature type="signal peptide" evidence="1">
    <location>
        <begin position="1"/>
        <end position="16"/>
    </location>
</feature>
<evidence type="ECO:0000313" key="3">
    <source>
        <dbReference type="Proteomes" id="UP001153737"/>
    </source>
</evidence>
<organism evidence="2 3">
    <name type="scientific">Phaedon cochleariae</name>
    <name type="common">Mustard beetle</name>
    <dbReference type="NCBI Taxonomy" id="80249"/>
    <lineage>
        <taxon>Eukaryota</taxon>
        <taxon>Metazoa</taxon>
        <taxon>Ecdysozoa</taxon>
        <taxon>Arthropoda</taxon>
        <taxon>Hexapoda</taxon>
        <taxon>Insecta</taxon>
        <taxon>Pterygota</taxon>
        <taxon>Neoptera</taxon>
        <taxon>Endopterygota</taxon>
        <taxon>Coleoptera</taxon>
        <taxon>Polyphaga</taxon>
        <taxon>Cucujiformia</taxon>
        <taxon>Chrysomeloidea</taxon>
        <taxon>Chrysomelidae</taxon>
        <taxon>Chrysomelinae</taxon>
        <taxon>Chrysomelini</taxon>
        <taxon>Phaedon</taxon>
    </lineage>
</organism>
<reference evidence="2" key="1">
    <citation type="submission" date="2022-01" db="EMBL/GenBank/DDBJ databases">
        <authorList>
            <person name="King R."/>
        </authorList>
    </citation>
    <scope>NUCLEOTIDE SEQUENCE</scope>
</reference>
<sequence>MNKFVLICIFVTLVSARPAEKKWEAKLHKIHDECQLTAPTRSPEEVTLTLDIARVKALSLCINVKSGIQNEQGDIDRAALGSLLGQDPQAEEIVKQCGDRKGDTPPDAAYRLFQCLVDYMSVSQPK</sequence>
<protein>
    <submittedName>
        <fullName evidence="2">Uncharacterized protein</fullName>
    </submittedName>
</protein>
<name>A0A9P0DLV7_PHACE</name>
<keyword evidence="1" id="KW-0732">Signal</keyword>